<keyword evidence="3" id="KW-1185">Reference proteome</keyword>
<dbReference type="RefSeq" id="WP_283766088.1">
    <property type="nucleotide sequence ID" value="NZ_JAQOSO010000028.1"/>
</dbReference>
<proteinExistence type="predicted"/>
<name>A0ABT7B639_9CYAN</name>
<evidence type="ECO:0000259" key="1">
    <source>
        <dbReference type="Pfam" id="PF07589"/>
    </source>
</evidence>
<comment type="caution">
    <text evidence="2">The sequence shown here is derived from an EMBL/GenBank/DDBJ whole genome shotgun (WGS) entry which is preliminary data.</text>
</comment>
<evidence type="ECO:0000313" key="3">
    <source>
        <dbReference type="Proteomes" id="UP001235849"/>
    </source>
</evidence>
<accession>A0ABT7B639</accession>
<gene>
    <name evidence="2" type="ORF">PMG25_06490</name>
</gene>
<protein>
    <submittedName>
        <fullName evidence="2">PEP-CTERM sorting domain-containing protein</fullName>
    </submittedName>
</protein>
<evidence type="ECO:0000313" key="2">
    <source>
        <dbReference type="EMBL" id="MDJ1173738.1"/>
    </source>
</evidence>
<dbReference type="EMBL" id="JAQOSO010000028">
    <property type="protein sequence ID" value="MDJ1173738.1"/>
    <property type="molecule type" value="Genomic_DNA"/>
</dbReference>
<dbReference type="Pfam" id="PF07589">
    <property type="entry name" value="PEP-CTERM"/>
    <property type="match status" value="1"/>
</dbReference>
<reference evidence="2 3" key="1">
    <citation type="submission" date="2023-01" db="EMBL/GenBank/DDBJ databases">
        <title>Novel diversity within Roseofilum (Cyanobacteria; Desertifilaceae) from marine benthic mats with descriptions of four novel species.</title>
        <authorList>
            <person name="Wang Y."/>
            <person name="Berthold D.E."/>
            <person name="Hu J."/>
            <person name="Lefler F.W."/>
            <person name="Laughinghouse H.D. IV."/>
        </authorList>
    </citation>
    <scope>NUCLEOTIDE SEQUENCE [LARGE SCALE GENOMIC DNA]</scope>
    <source>
        <strain evidence="2 3">BLCC-M114</strain>
    </source>
</reference>
<feature type="domain" description="Ice-binding protein C-terminal" evidence="1">
    <location>
        <begin position="310"/>
        <end position="332"/>
    </location>
</feature>
<sequence>MLTNQSGISAVSRTVKRVALGVTSVVLCWSGLNLDSKANAAQFSVLWWDTTPVNPWINSELRQEMSTFLDDFGGGNLFDTTYVSHRTSGGLQAHLASNSYDVVVLDTFYNPPYSPDFPFDLGDREALKQHYTQKSNLMLDGTLSIRSLQAIPETDFPGPNNAFGNFTVNQIYELARRGGGIFIGTDDYTVQHDGNYMLDALFPGQPARFSGLRNPSTDGVFYGSDLINNQVAVSPNDIFTHWSAAPSQGVAPTGDFIDFLGNSVTLYSQVDVADKPGGGQKYSYISTSWKPDECTTAVTGTSSACNPEKVPEPSAVLALLAVGGLGSLLKRR</sequence>
<dbReference type="NCBIfam" id="TIGR02595">
    <property type="entry name" value="PEP_CTERM"/>
    <property type="match status" value="1"/>
</dbReference>
<dbReference type="Proteomes" id="UP001235849">
    <property type="component" value="Unassembled WGS sequence"/>
</dbReference>
<organism evidence="2 3">
    <name type="scientific">Roseofilum capinflatum BLCC-M114</name>
    <dbReference type="NCBI Taxonomy" id="3022440"/>
    <lineage>
        <taxon>Bacteria</taxon>
        <taxon>Bacillati</taxon>
        <taxon>Cyanobacteriota</taxon>
        <taxon>Cyanophyceae</taxon>
        <taxon>Desertifilales</taxon>
        <taxon>Desertifilaceae</taxon>
        <taxon>Roseofilum</taxon>
        <taxon>Roseofilum capinflatum</taxon>
    </lineage>
</organism>
<dbReference type="InterPro" id="IPR013424">
    <property type="entry name" value="Ice-binding_C"/>
</dbReference>